<dbReference type="InterPro" id="IPR025164">
    <property type="entry name" value="Toastrack_DUF4097"/>
</dbReference>
<name>A0ABU3BRE7_9BACT</name>
<dbReference type="PANTHER" id="PTHR34094:SF1">
    <property type="entry name" value="PROTEIN FAM185A"/>
    <property type="match status" value="1"/>
</dbReference>
<proteinExistence type="predicted"/>
<protein>
    <submittedName>
        <fullName evidence="2">DUF4097 family beta strand repeat-containing protein</fullName>
    </submittedName>
</protein>
<comment type="caution">
    <text evidence="2">The sequence shown here is derived from an EMBL/GenBank/DDBJ whole genome shotgun (WGS) entry which is preliminary data.</text>
</comment>
<organism evidence="2 3">
    <name type="scientific">Rubrivirga litoralis</name>
    <dbReference type="NCBI Taxonomy" id="3075598"/>
    <lineage>
        <taxon>Bacteria</taxon>
        <taxon>Pseudomonadati</taxon>
        <taxon>Rhodothermota</taxon>
        <taxon>Rhodothermia</taxon>
        <taxon>Rhodothermales</taxon>
        <taxon>Rubricoccaceae</taxon>
        <taxon>Rubrivirga</taxon>
    </lineage>
</organism>
<dbReference type="Pfam" id="PF13349">
    <property type="entry name" value="DUF4097"/>
    <property type="match status" value="1"/>
</dbReference>
<accession>A0ABU3BRE7</accession>
<evidence type="ECO:0000313" key="3">
    <source>
        <dbReference type="Proteomes" id="UP001267426"/>
    </source>
</evidence>
<dbReference type="Proteomes" id="UP001267426">
    <property type="component" value="Unassembled WGS sequence"/>
</dbReference>
<evidence type="ECO:0000313" key="2">
    <source>
        <dbReference type="EMBL" id="MDT0631864.1"/>
    </source>
</evidence>
<reference evidence="2 3" key="1">
    <citation type="submission" date="2023-09" db="EMBL/GenBank/DDBJ databases">
        <authorList>
            <person name="Rey-Velasco X."/>
        </authorList>
    </citation>
    <scope>NUCLEOTIDE SEQUENCE [LARGE SCALE GENOMIC DNA]</scope>
    <source>
        <strain evidence="2 3">F394</strain>
    </source>
</reference>
<feature type="domain" description="DUF4097" evidence="1">
    <location>
        <begin position="67"/>
        <end position="308"/>
    </location>
</feature>
<dbReference type="PANTHER" id="PTHR34094">
    <property type="match status" value="1"/>
</dbReference>
<gene>
    <name evidence="2" type="ORF">RM540_08920</name>
</gene>
<keyword evidence="3" id="KW-1185">Reference proteome</keyword>
<evidence type="ECO:0000259" key="1">
    <source>
        <dbReference type="Pfam" id="PF13349"/>
    </source>
</evidence>
<dbReference type="RefSeq" id="WP_311663255.1">
    <property type="nucleotide sequence ID" value="NZ_JAVRHT010000018.1"/>
</dbReference>
<dbReference type="EMBL" id="JAVRHT010000018">
    <property type="protein sequence ID" value="MDT0631864.1"/>
    <property type="molecule type" value="Genomic_DNA"/>
</dbReference>
<sequence length="311" mass="32000">MPTPPRPRFQRLALLVLGALLVALGADRLAEAAPPASAEAPAAPPALLSAAADELFRESFDVRPGDDLVVDLGSEAVVVETGSGDRALVTVEGRGRDARREFERRRFTARATRGRLDVRTDPPRRGFRIGRTDAQFTVTVRVPERFNVSVDVGSGAVRVGPSLRGDLLVDTGSGAVRVGDVTGGRIEIETGSGAVRAGRLVGNVSIDTGSGAVAVGSVDGPASIDTGSGAVSLTLASAAETEVDTGSGSVSIVLARGAGFDVELDGGRVSIDDALDFRGRRERREVEGTVAGGGPRLTVDTGSGAVRLRAQ</sequence>